<evidence type="ECO:0000313" key="3">
    <source>
        <dbReference type="Proteomes" id="UP000282184"/>
    </source>
</evidence>
<dbReference type="Proteomes" id="UP000282184">
    <property type="component" value="Unassembled WGS sequence"/>
</dbReference>
<dbReference type="RefSeq" id="WP_126694969.1">
    <property type="nucleotide sequence ID" value="NZ_RXOF01000013.1"/>
</dbReference>
<reference evidence="2 3" key="1">
    <citation type="submission" date="2018-12" db="EMBL/GenBank/DDBJ databases">
        <title>Hymenobacter gummosus sp. nov., isolated from a spring.</title>
        <authorList>
            <person name="Nie L."/>
        </authorList>
    </citation>
    <scope>NUCLEOTIDE SEQUENCE [LARGE SCALE GENOMIC DNA]</scope>
    <source>
        <strain evidence="2 3">KCTC 52166</strain>
    </source>
</reference>
<dbReference type="EMBL" id="RXOF01000013">
    <property type="protein sequence ID" value="RTQ47170.1"/>
    <property type="molecule type" value="Genomic_DNA"/>
</dbReference>
<protein>
    <submittedName>
        <fullName evidence="2">PorT family protein</fullName>
    </submittedName>
</protein>
<dbReference type="Pfam" id="PF13568">
    <property type="entry name" value="OMP_b-brl_2"/>
    <property type="match status" value="1"/>
</dbReference>
<comment type="caution">
    <text evidence="2">The sequence shown here is derived from an EMBL/GenBank/DDBJ whole genome shotgun (WGS) entry which is preliminary data.</text>
</comment>
<organism evidence="2 3">
    <name type="scientific">Hymenobacter gummosus</name>
    <dbReference type="NCBI Taxonomy" id="1776032"/>
    <lineage>
        <taxon>Bacteria</taxon>
        <taxon>Pseudomonadati</taxon>
        <taxon>Bacteroidota</taxon>
        <taxon>Cytophagia</taxon>
        <taxon>Cytophagales</taxon>
        <taxon>Hymenobacteraceae</taxon>
        <taxon>Hymenobacter</taxon>
    </lineage>
</organism>
<evidence type="ECO:0000259" key="1">
    <source>
        <dbReference type="Pfam" id="PF13568"/>
    </source>
</evidence>
<dbReference type="InterPro" id="IPR025665">
    <property type="entry name" value="Beta-barrel_OMP_2"/>
</dbReference>
<proteinExistence type="predicted"/>
<dbReference type="OrthoDB" id="952442at2"/>
<sequence>MSLLSAPGNVIRAAVGAALFLGLTPLAWGQKGAFRAGYVVLAATPADTLRGEVDLYRAGRVQPQVLFRTAQQAPRTYGLDELLAAGDATGLQYRRCQVPKGEANVPAMLQVLVAGPASLYSDPTGQLPAPFYLDKPGRQPMPLKREQFMQVLETAFADCPSLSGSRRYVYAASELRQYVAYYNRCVYPQATMQNQPVSRSKDRVRLGVQAGLARVFFYRPYRAGGKALPGTLTPTFGLLATLPLNNHFAVFTGFTYNGYRSDNSFSELIPGSSYLRTYRYQTKGSVVRWPLALRITARRPEALWRPYFQAGIQMSYLLASELKTQISHPDPNTPQDDVSTAESIDGLGRGLHGEAGLLLPCGKARLGIGLRGESTNGFPVRGRLFLTDFRQLTLGLTYYH</sequence>
<evidence type="ECO:0000313" key="2">
    <source>
        <dbReference type="EMBL" id="RTQ47170.1"/>
    </source>
</evidence>
<accession>A0A3S0IL35</accession>
<dbReference type="AlphaFoldDB" id="A0A3S0IL35"/>
<name>A0A3S0IL35_9BACT</name>
<gene>
    <name evidence="2" type="ORF">EJV47_19945</name>
</gene>
<keyword evidence="3" id="KW-1185">Reference proteome</keyword>
<feature type="domain" description="Outer membrane protein beta-barrel" evidence="1">
    <location>
        <begin position="196"/>
        <end position="370"/>
    </location>
</feature>